<comment type="function">
    <text evidence="13">Catalyzes the dehydration of the S-form of NAD(P)HX at the expense of ATP, which is converted to ADP. Together with NAD(P)HX epimerase, which catalyzes the epimerization of the S- and R-forms, the enzyme allows the repair of both epimers of NAD(P)HX, a damaged form of NAD(P)H that is a result of enzymatic or heat-dependent hydration.</text>
</comment>
<dbReference type="HAMAP" id="MF_00902">
    <property type="entry name" value="TatC"/>
    <property type="match status" value="1"/>
</dbReference>
<dbReference type="Pfam" id="PF01256">
    <property type="entry name" value="Carb_kinase"/>
    <property type="match status" value="1"/>
</dbReference>
<keyword evidence="10 13" id="KW-0520">NAD</keyword>
<evidence type="ECO:0000256" key="14">
    <source>
        <dbReference type="PROSITE-ProRule" id="PRU00176"/>
    </source>
</evidence>
<evidence type="ECO:0000256" key="13">
    <source>
        <dbReference type="HAMAP-Rule" id="MF_03157"/>
    </source>
</evidence>
<gene>
    <name evidence="20" type="ORF">SCF082_LOCUS21694</name>
</gene>
<dbReference type="InterPro" id="IPR012677">
    <property type="entry name" value="Nucleotide-bd_a/b_plait_sf"/>
</dbReference>
<evidence type="ECO:0000259" key="19">
    <source>
        <dbReference type="PROSITE" id="PS51891"/>
    </source>
</evidence>
<keyword evidence="8" id="KW-0521">NADP</keyword>
<sequence>MGSRMKDVQRKLDLSLEDLVEESKSGGGRQSTRKRRRVRSEEAPEKAPKSEKETAEKEKAESEKEDSKEEKREEDRSPRPPRRDWHAEPRRRTEADLAAGARRTGRPPSRATPPSPATSALRPAYPPLMPAWPGYPPYRAPMYLRPVAPPVAPVFRPPPYAMRRLSLPGPVGRRDRDRDRPRNGGDGVGLETSAEIGGGDPGEGFTAKYVARCFCRRVSFEVSNDPMTAKLCDCSACQRLHGAPMQWAALFQKTSVRFAEGLQFVRWYHTGTDSVCTSGVERVLPSKLQCTHCGTWLADEGRNNFMTFPTLFDFQGQGPSRFPVAFRPRCRIHCATRALAAQDHLPAYLDDGKTPVSLQDYLLDIAPPLDGRSYKGQSGRIGVLGGSVDFTGAPYYAAMAALRVGAELLYLCTAEEATGPIKAYSPELMVSEVYRWSSISSEDPGVVQKEIDRMVSKMEALLPRFHALAIGPGLGRDDRVLKAVARIIELAKARELPLVIDADGLWLIERLPELVAGYSRAVLTPNAAEFRRLCQAVGCEETLLQLCEKLAGPVVIQKGAVDQMARPGSEVLSCREEGAPRRPGGLGDFLAGSLAVLVGWAAARRRDPMIACQCACMLVRRACKIAFEKKKRSMVAPDVLDEAGGVIRKGFRALPFEDVKAWEAEDVFFELLGKVIESEPFGLRWFGAIRHRSGKSFTCNLLGCQTLIEFQAAPAGPPPPQGFQVRLSNIPQELTAKDLAEAFTEVSSSRVESVDLLRDGAGRATGDAVIIFAAMPDAQNAVRRYHGGDLNGRRLVRGNLVTLEDLYTEKLRAKAMHDCLLHNASFIHKDIFRARRYQIQMIQLLTAWTRSLTSFRGLLSDHDNMVLGVLLPTGLSGSVDACCAIRLQRVPTPHPQSLWLVFGQFPKHVGLGGAFSGAVAGHRPAQRDRVQRVHWVAEPAALAGAVGVIGFVGGLANGLARSAKVCRAAESESAKGSSAEAAAAPAAPAAQVGEVGEAKKPTAAESRLALEQASTGGGYQSLTADQRGLVNGFFFPDEEELDMDKSMPLEDHISELRDGVLRALAFTVVAVGVCLYYYKELTTALESPAQSGDSMVKFVQLAPGEFFFVSVKVAFSVGLLIAFPYALFEAALYFTPALTRSERNVVGPTVLASALLFYSGALFSYSVLSPAALGFFLGYSQDVIESQFSIDQYFEFILSMGFATGIAFQVPVLQVALGLLGVIDSQKLFAIWRYVVVGSAIVGAILTPSTDPVTQLLLSGALCALYFAGGAVLKALGR</sequence>
<feature type="transmembrane region" description="Helical" evidence="16">
    <location>
        <begin position="1155"/>
        <end position="1177"/>
    </location>
</feature>
<feature type="binding site" evidence="13">
    <location>
        <position position="588"/>
    </location>
    <ligand>
        <name>(6S)-NADPHX</name>
        <dbReference type="ChEBI" id="CHEBI:64076"/>
    </ligand>
</feature>
<feature type="compositionally biased region" description="Low complexity" evidence="15">
    <location>
        <begin position="97"/>
        <end position="109"/>
    </location>
</feature>
<evidence type="ECO:0000313" key="20">
    <source>
        <dbReference type="EMBL" id="CAK9036339.1"/>
    </source>
</evidence>
<feature type="transmembrane region" description="Helical" evidence="16">
    <location>
        <begin position="1256"/>
        <end position="1276"/>
    </location>
</feature>
<proteinExistence type="inferred from homology"/>
<feature type="binding site" evidence="13">
    <location>
        <begin position="578"/>
        <end position="587"/>
    </location>
    <ligand>
        <name>ATP</name>
        <dbReference type="ChEBI" id="CHEBI:30616"/>
    </ligand>
</feature>
<comment type="similarity">
    <text evidence="2">Belongs to the Gfa family.</text>
</comment>
<feature type="transmembrane region" description="Helical" evidence="16">
    <location>
        <begin position="1197"/>
        <end position="1223"/>
    </location>
</feature>
<dbReference type="InterPro" id="IPR002033">
    <property type="entry name" value="TatC"/>
</dbReference>
<organism evidence="20 21">
    <name type="scientific">Durusdinium trenchii</name>
    <dbReference type="NCBI Taxonomy" id="1381693"/>
    <lineage>
        <taxon>Eukaryota</taxon>
        <taxon>Sar</taxon>
        <taxon>Alveolata</taxon>
        <taxon>Dinophyceae</taxon>
        <taxon>Suessiales</taxon>
        <taxon>Symbiodiniaceae</taxon>
        <taxon>Durusdinium</taxon>
    </lineage>
</organism>
<comment type="similarity">
    <text evidence="13">Belongs to the NnrD/CARKD family.</text>
</comment>
<dbReference type="SMART" id="SM00360">
    <property type="entry name" value="RRM"/>
    <property type="match status" value="1"/>
</dbReference>
<dbReference type="CDD" id="cd01171">
    <property type="entry name" value="YXKO-related"/>
    <property type="match status" value="1"/>
</dbReference>
<dbReference type="EMBL" id="CAXAMM010015446">
    <property type="protein sequence ID" value="CAK9036339.1"/>
    <property type="molecule type" value="Genomic_DNA"/>
</dbReference>
<dbReference type="Pfam" id="PF04828">
    <property type="entry name" value="GFA"/>
    <property type="match status" value="1"/>
</dbReference>
<dbReference type="PANTHER" id="PTHR12592:SF0">
    <property type="entry name" value="ATP-DEPENDENT (S)-NAD(P)H-HYDRATE DEHYDRATASE"/>
    <property type="match status" value="1"/>
</dbReference>
<dbReference type="Gene3D" id="3.90.1590.10">
    <property type="entry name" value="glutathione-dependent formaldehyde- activating enzyme (gfa)"/>
    <property type="match status" value="1"/>
</dbReference>
<keyword evidence="7 13" id="KW-0067">ATP-binding</keyword>
<evidence type="ECO:0000259" key="18">
    <source>
        <dbReference type="PROSITE" id="PS51383"/>
    </source>
</evidence>
<comment type="cofactor">
    <cofactor evidence="13">
        <name>Mg(2+)</name>
        <dbReference type="ChEBI" id="CHEBI:18420"/>
    </cofactor>
</comment>
<keyword evidence="4" id="KW-0479">Metal-binding</keyword>
<evidence type="ECO:0000256" key="2">
    <source>
        <dbReference type="ARBA" id="ARBA00005495"/>
    </source>
</evidence>
<protein>
    <recommendedName>
        <fullName evidence="13">ATP-dependent (S)-NAD(P)H-hydrate dehydratase</fullName>
        <ecNumber evidence="13">4.2.1.93</ecNumber>
    </recommendedName>
    <alternativeName>
        <fullName evidence="13">ATP-dependent NAD(P)HX dehydratase</fullName>
    </alternativeName>
</protein>
<dbReference type="NCBIfam" id="TIGR00945">
    <property type="entry name" value="tatC"/>
    <property type="match status" value="1"/>
</dbReference>
<comment type="catalytic activity">
    <reaction evidence="13">
        <text>(6S)-NADPHX + ATP = ADP + phosphate + NADPH + H(+)</text>
        <dbReference type="Rhea" id="RHEA:32231"/>
        <dbReference type="ChEBI" id="CHEBI:15378"/>
        <dbReference type="ChEBI" id="CHEBI:30616"/>
        <dbReference type="ChEBI" id="CHEBI:43474"/>
        <dbReference type="ChEBI" id="CHEBI:57783"/>
        <dbReference type="ChEBI" id="CHEBI:64076"/>
        <dbReference type="ChEBI" id="CHEBI:456216"/>
        <dbReference type="EC" id="4.2.1.93"/>
    </reaction>
</comment>
<feature type="binding site" evidence="13">
    <location>
        <position position="473"/>
    </location>
    <ligand>
        <name>(6S)-NADPHX</name>
        <dbReference type="ChEBI" id="CHEBI:64076"/>
    </ligand>
</feature>
<feature type="region of interest" description="Disordered" evidence="15">
    <location>
        <begin position="1"/>
        <end position="126"/>
    </location>
</feature>
<dbReference type="PROSITE" id="PS50102">
    <property type="entry name" value="RRM"/>
    <property type="match status" value="1"/>
</dbReference>
<feature type="domain" description="RRM" evidence="17">
    <location>
        <begin position="723"/>
        <end position="808"/>
    </location>
</feature>
<dbReference type="PROSITE" id="PS51891">
    <property type="entry name" value="CENP_V_GFA"/>
    <property type="match status" value="1"/>
</dbReference>
<dbReference type="InterPro" id="IPR000504">
    <property type="entry name" value="RRM_dom"/>
</dbReference>
<dbReference type="Proteomes" id="UP001642464">
    <property type="component" value="Unassembled WGS sequence"/>
</dbReference>
<dbReference type="PRINTS" id="PR01840">
    <property type="entry name" value="TATCFAMILY"/>
</dbReference>
<evidence type="ECO:0000256" key="12">
    <source>
        <dbReference type="ARBA" id="ARBA00023239"/>
    </source>
</evidence>
<dbReference type="HAMAP" id="MF_01965">
    <property type="entry name" value="NADHX_dehydratase"/>
    <property type="match status" value="1"/>
</dbReference>
<evidence type="ECO:0000256" key="16">
    <source>
        <dbReference type="SAM" id="Phobius"/>
    </source>
</evidence>
<dbReference type="InterPro" id="IPR011057">
    <property type="entry name" value="Mss4-like_sf"/>
</dbReference>
<dbReference type="Pfam" id="PF00076">
    <property type="entry name" value="RRM_1"/>
    <property type="match status" value="1"/>
</dbReference>
<dbReference type="InterPro" id="IPR029056">
    <property type="entry name" value="Ribokinase-like"/>
</dbReference>
<feature type="binding site" evidence="13">
    <location>
        <begin position="526"/>
        <end position="532"/>
    </location>
    <ligand>
        <name>(6S)-NADPHX</name>
        <dbReference type="ChEBI" id="CHEBI:64076"/>
    </ligand>
</feature>
<keyword evidence="11 16" id="KW-0472">Membrane</keyword>
<evidence type="ECO:0000256" key="7">
    <source>
        <dbReference type="ARBA" id="ARBA00022840"/>
    </source>
</evidence>
<evidence type="ECO:0000256" key="1">
    <source>
        <dbReference type="ARBA" id="ARBA00004141"/>
    </source>
</evidence>
<feature type="domain" description="CENP-V/GFA" evidence="19">
    <location>
        <begin position="209"/>
        <end position="375"/>
    </location>
</feature>
<evidence type="ECO:0000256" key="9">
    <source>
        <dbReference type="ARBA" id="ARBA00022989"/>
    </source>
</evidence>
<feature type="transmembrane region" description="Helical" evidence="16">
    <location>
        <begin position="1113"/>
        <end position="1134"/>
    </location>
</feature>
<evidence type="ECO:0000256" key="4">
    <source>
        <dbReference type="ARBA" id="ARBA00022723"/>
    </source>
</evidence>
<keyword evidence="3 16" id="KW-0812">Transmembrane</keyword>
<dbReference type="Pfam" id="PF00902">
    <property type="entry name" value="TatC"/>
    <property type="match status" value="1"/>
</dbReference>
<dbReference type="EC" id="4.2.1.93" evidence="13"/>
<evidence type="ECO:0000256" key="10">
    <source>
        <dbReference type="ARBA" id="ARBA00023027"/>
    </source>
</evidence>
<comment type="catalytic activity">
    <reaction evidence="13">
        <text>(6S)-NADHX + ATP = ADP + phosphate + NADH + H(+)</text>
        <dbReference type="Rhea" id="RHEA:19017"/>
        <dbReference type="ChEBI" id="CHEBI:15378"/>
        <dbReference type="ChEBI" id="CHEBI:30616"/>
        <dbReference type="ChEBI" id="CHEBI:43474"/>
        <dbReference type="ChEBI" id="CHEBI:57945"/>
        <dbReference type="ChEBI" id="CHEBI:64074"/>
        <dbReference type="ChEBI" id="CHEBI:456216"/>
        <dbReference type="EC" id="4.2.1.93"/>
    </reaction>
</comment>
<keyword evidence="21" id="KW-1185">Reference proteome</keyword>
<keyword evidence="14" id="KW-0694">RNA-binding</keyword>
<feature type="compositionally biased region" description="Basic and acidic residues" evidence="15">
    <location>
        <begin position="1"/>
        <end position="14"/>
    </location>
</feature>
<keyword evidence="5 13" id="KW-0547">Nucleotide-binding</keyword>
<dbReference type="SUPFAM" id="SSF51316">
    <property type="entry name" value="Mss4-like"/>
    <property type="match status" value="1"/>
</dbReference>
<keyword evidence="13" id="KW-0597">Phosphoprotein</keyword>
<evidence type="ECO:0000256" key="8">
    <source>
        <dbReference type="ARBA" id="ARBA00022857"/>
    </source>
</evidence>
<evidence type="ECO:0000256" key="5">
    <source>
        <dbReference type="ARBA" id="ARBA00022741"/>
    </source>
</evidence>
<reference evidence="20 21" key="1">
    <citation type="submission" date="2024-02" db="EMBL/GenBank/DDBJ databases">
        <authorList>
            <person name="Chen Y."/>
            <person name="Shah S."/>
            <person name="Dougan E. K."/>
            <person name="Thang M."/>
            <person name="Chan C."/>
        </authorList>
    </citation>
    <scope>NUCLEOTIDE SEQUENCE [LARGE SCALE GENOMIC DNA]</scope>
</reference>
<evidence type="ECO:0000256" key="11">
    <source>
        <dbReference type="ARBA" id="ARBA00023136"/>
    </source>
</evidence>
<comment type="caution">
    <text evidence="20">The sequence shown here is derived from an EMBL/GenBank/DDBJ whole genome shotgun (WGS) entry which is preliminary data.</text>
</comment>
<feature type="binding site" evidence="13">
    <location>
        <begin position="558"/>
        <end position="562"/>
    </location>
    <ligand>
        <name>ATP</name>
        <dbReference type="ChEBI" id="CHEBI:30616"/>
    </ligand>
</feature>
<dbReference type="Gene3D" id="3.40.1190.20">
    <property type="match status" value="1"/>
</dbReference>
<evidence type="ECO:0000313" key="21">
    <source>
        <dbReference type="Proteomes" id="UP001642464"/>
    </source>
</evidence>
<comment type="subcellular location">
    <subcellularLocation>
        <location evidence="1">Membrane</location>
        <topology evidence="1">Multi-pass membrane protein</topology>
    </subcellularLocation>
</comment>
<keyword evidence="9 16" id="KW-1133">Transmembrane helix</keyword>
<accession>A0ABP0LDX2</accession>
<dbReference type="InterPro" id="IPR035979">
    <property type="entry name" value="RBD_domain_sf"/>
</dbReference>
<dbReference type="InterPro" id="IPR006913">
    <property type="entry name" value="CENP-V/GFA"/>
</dbReference>
<evidence type="ECO:0000256" key="6">
    <source>
        <dbReference type="ARBA" id="ARBA00022833"/>
    </source>
</evidence>
<evidence type="ECO:0000259" key="17">
    <source>
        <dbReference type="PROSITE" id="PS50102"/>
    </source>
</evidence>
<feature type="transmembrane region" description="Helical" evidence="16">
    <location>
        <begin position="1230"/>
        <end position="1250"/>
    </location>
</feature>
<evidence type="ECO:0000256" key="15">
    <source>
        <dbReference type="SAM" id="MobiDB-lite"/>
    </source>
</evidence>
<dbReference type="NCBIfam" id="TIGR00196">
    <property type="entry name" value="yjeF_cterm"/>
    <property type="match status" value="1"/>
</dbReference>
<feature type="domain" description="YjeF C-terminal" evidence="18">
    <location>
        <begin position="358"/>
        <end position="650"/>
    </location>
</feature>
<keyword evidence="12 13" id="KW-0456">Lyase</keyword>
<keyword evidence="6" id="KW-0862">Zinc</keyword>
<dbReference type="SUPFAM" id="SSF53613">
    <property type="entry name" value="Ribokinase-like"/>
    <property type="match status" value="1"/>
</dbReference>
<dbReference type="InterPro" id="IPR000631">
    <property type="entry name" value="CARKD"/>
</dbReference>
<name>A0ABP0LDX2_9DINO</name>
<feature type="compositionally biased region" description="Basic and acidic residues" evidence="15">
    <location>
        <begin position="172"/>
        <end position="183"/>
    </location>
</feature>
<dbReference type="PANTHER" id="PTHR12592">
    <property type="entry name" value="ATP-DEPENDENT (S)-NAD(P)H-HYDRATE DEHYDRATASE FAMILY MEMBER"/>
    <property type="match status" value="1"/>
</dbReference>
<feature type="compositionally biased region" description="Basic and acidic residues" evidence="15">
    <location>
        <begin position="39"/>
        <end position="95"/>
    </location>
</feature>
<evidence type="ECO:0000256" key="3">
    <source>
        <dbReference type="ARBA" id="ARBA00022692"/>
    </source>
</evidence>
<feature type="region of interest" description="Disordered" evidence="15">
    <location>
        <begin position="163"/>
        <end position="201"/>
    </location>
</feature>
<dbReference type="SUPFAM" id="SSF54928">
    <property type="entry name" value="RNA-binding domain, RBD"/>
    <property type="match status" value="1"/>
</dbReference>
<dbReference type="PROSITE" id="PS51383">
    <property type="entry name" value="YJEF_C_3"/>
    <property type="match status" value="1"/>
</dbReference>
<dbReference type="Gene3D" id="3.30.70.330">
    <property type="match status" value="1"/>
</dbReference>